<evidence type="ECO:0000256" key="10">
    <source>
        <dbReference type="ARBA" id="ARBA00023136"/>
    </source>
</evidence>
<evidence type="ECO:0000259" key="12">
    <source>
        <dbReference type="PROSITE" id="PS50885"/>
    </source>
</evidence>
<dbReference type="CDD" id="cd18774">
    <property type="entry name" value="PDC2_HK_sensor"/>
    <property type="match status" value="1"/>
</dbReference>
<keyword evidence="10 11" id="KW-0472">Membrane</keyword>
<organism evidence="13 14">
    <name type="scientific">Candidatus Jettenia ecosi</name>
    <dbReference type="NCBI Taxonomy" id="2494326"/>
    <lineage>
        <taxon>Bacteria</taxon>
        <taxon>Pseudomonadati</taxon>
        <taxon>Planctomycetota</taxon>
        <taxon>Candidatus Brocadiia</taxon>
        <taxon>Candidatus Brocadiales</taxon>
        <taxon>Candidatus Brocadiaceae</taxon>
        <taxon>Candidatus Jettenia</taxon>
    </lineage>
</organism>
<name>A0A533QF91_9BACT</name>
<dbReference type="PROSITE" id="PS50885">
    <property type="entry name" value="HAMP"/>
    <property type="match status" value="1"/>
</dbReference>
<evidence type="ECO:0000256" key="8">
    <source>
        <dbReference type="ARBA" id="ARBA00022777"/>
    </source>
</evidence>
<keyword evidence="4" id="KW-1003">Cell membrane</keyword>
<evidence type="ECO:0000256" key="6">
    <source>
        <dbReference type="ARBA" id="ARBA00022679"/>
    </source>
</evidence>
<reference evidence="13 14" key="1">
    <citation type="submission" date="2019-04" db="EMBL/GenBank/DDBJ databases">
        <title>Genome of a novel bacterium Candidatus Jettenia ecosi reconstructed from metagenome of an anammox bioreactor.</title>
        <authorList>
            <person name="Mardanov A.V."/>
            <person name="Beletsky A.V."/>
            <person name="Ravin N.V."/>
            <person name="Botchkova E.A."/>
            <person name="Litti Y.V."/>
            <person name="Nozhevnikova A.N."/>
        </authorList>
    </citation>
    <scope>NUCLEOTIDE SEQUENCE [LARGE SCALE GENOMIC DNA]</scope>
    <source>
        <strain evidence="13">J2</strain>
    </source>
</reference>
<keyword evidence="8" id="KW-0418">Kinase</keyword>
<dbReference type="GO" id="GO:0000155">
    <property type="term" value="F:phosphorelay sensor kinase activity"/>
    <property type="evidence" value="ECO:0007669"/>
    <property type="project" value="TreeGrafter"/>
</dbReference>
<dbReference type="Pfam" id="PF00672">
    <property type="entry name" value="HAMP"/>
    <property type="match status" value="1"/>
</dbReference>
<evidence type="ECO:0000313" key="14">
    <source>
        <dbReference type="Proteomes" id="UP000319783"/>
    </source>
</evidence>
<dbReference type="AlphaFoldDB" id="A0A533QF91"/>
<dbReference type="SMART" id="SM00304">
    <property type="entry name" value="HAMP"/>
    <property type="match status" value="1"/>
</dbReference>
<dbReference type="Gene3D" id="6.10.340.10">
    <property type="match status" value="1"/>
</dbReference>
<keyword evidence="7 11" id="KW-0812">Transmembrane</keyword>
<dbReference type="Gene3D" id="3.30.450.20">
    <property type="entry name" value="PAS domain"/>
    <property type="match status" value="1"/>
</dbReference>
<keyword evidence="5" id="KW-0597">Phosphoprotein</keyword>
<dbReference type="InterPro" id="IPR033479">
    <property type="entry name" value="dCache_1"/>
</dbReference>
<dbReference type="GO" id="GO:0005886">
    <property type="term" value="C:plasma membrane"/>
    <property type="evidence" value="ECO:0007669"/>
    <property type="project" value="UniProtKB-SubCell"/>
</dbReference>
<protein>
    <recommendedName>
        <fullName evidence="3">histidine kinase</fullName>
        <ecNumber evidence="3">2.7.13.3</ecNumber>
    </recommendedName>
</protein>
<comment type="subcellular location">
    <subcellularLocation>
        <location evidence="2">Cell membrane</location>
        <topology evidence="2">Multi-pass membrane protein</topology>
    </subcellularLocation>
</comment>
<dbReference type="CDD" id="cd12914">
    <property type="entry name" value="PDC1_DGC_like"/>
    <property type="match status" value="1"/>
</dbReference>
<dbReference type="CDD" id="cd06225">
    <property type="entry name" value="HAMP"/>
    <property type="match status" value="1"/>
</dbReference>
<evidence type="ECO:0000256" key="9">
    <source>
        <dbReference type="ARBA" id="ARBA00022989"/>
    </source>
</evidence>
<dbReference type="Pfam" id="PF02743">
    <property type="entry name" value="dCache_1"/>
    <property type="match status" value="1"/>
</dbReference>
<feature type="transmembrane region" description="Helical" evidence="11">
    <location>
        <begin position="319"/>
        <end position="338"/>
    </location>
</feature>
<comment type="catalytic activity">
    <reaction evidence="1">
        <text>ATP + protein L-histidine = ADP + protein N-phospho-L-histidine.</text>
        <dbReference type="EC" id="2.7.13.3"/>
    </reaction>
</comment>
<evidence type="ECO:0000256" key="2">
    <source>
        <dbReference type="ARBA" id="ARBA00004651"/>
    </source>
</evidence>
<dbReference type="InterPro" id="IPR003660">
    <property type="entry name" value="HAMP_dom"/>
</dbReference>
<gene>
    <name evidence="13" type="ORF">JETT_0255</name>
</gene>
<comment type="caution">
    <text evidence="13">The sequence shown here is derived from an EMBL/GenBank/DDBJ whole genome shotgun (WGS) entry which is preliminary data.</text>
</comment>
<keyword evidence="6" id="KW-0808">Transferase</keyword>
<dbReference type="EMBL" id="SULG01000003">
    <property type="protein sequence ID" value="TLD43437.1"/>
    <property type="molecule type" value="Genomic_DNA"/>
</dbReference>
<evidence type="ECO:0000256" key="4">
    <source>
        <dbReference type="ARBA" id="ARBA00022475"/>
    </source>
</evidence>
<dbReference type="InterPro" id="IPR029151">
    <property type="entry name" value="Sensor-like_sf"/>
</dbReference>
<proteinExistence type="predicted"/>
<dbReference type="Proteomes" id="UP000319783">
    <property type="component" value="Unassembled WGS sequence"/>
</dbReference>
<evidence type="ECO:0000313" key="13">
    <source>
        <dbReference type="EMBL" id="TLD43437.1"/>
    </source>
</evidence>
<dbReference type="PANTHER" id="PTHR45528">
    <property type="entry name" value="SENSOR HISTIDINE KINASE CPXA"/>
    <property type="match status" value="1"/>
</dbReference>
<feature type="domain" description="HAMP" evidence="12">
    <location>
        <begin position="340"/>
        <end position="392"/>
    </location>
</feature>
<dbReference type="PANTHER" id="PTHR45528:SF10">
    <property type="entry name" value="METHYL-ACCEPTING CHEMOTAXIS PROTEIN"/>
    <property type="match status" value="1"/>
</dbReference>
<dbReference type="InterPro" id="IPR050398">
    <property type="entry name" value="HssS/ArlS-like"/>
</dbReference>
<evidence type="ECO:0000256" key="7">
    <source>
        <dbReference type="ARBA" id="ARBA00022692"/>
    </source>
</evidence>
<keyword evidence="9 11" id="KW-1133">Transmembrane helix</keyword>
<evidence type="ECO:0000256" key="11">
    <source>
        <dbReference type="SAM" id="Phobius"/>
    </source>
</evidence>
<dbReference type="SUPFAM" id="SSF158472">
    <property type="entry name" value="HAMP domain-like"/>
    <property type="match status" value="1"/>
</dbReference>
<sequence>MFKPTKSKLSIFFLVLAFLPLIVMRLIVYPITFQTLQEEIVKNLEIAAHKQAELITAWMEKCTADAQRIASNPFIPLVIQPGTGSTEYRELLKSLYAMKYFDSLWKEYGHKEIFIADRDGMVRIASRQELVGTNISAKDFFRSAIRGALFTSNIIPSDIPIENETGVWETGMPTMLVSAPIKDPSHSVIGTVTLRIDIFEINKMMQNIHIGMTGETYLINGYGYMITESKFIEDLRSQQRIKKRSALELKVANPKTNMVTKGVTECLKGLEGFDVNGYPDYRGVNVLGFWHWMPDYGWGVIAEIDVNEGYGVLYQLRNYIMFIFGIVSVAVIIVAFFLGKKISSPIHYISDVAWKIAHGSYNTRVAYQSDDEIGKLASAINHMAETLETQVQKTEMMIPGKALLDHGNSKRV</sequence>
<dbReference type="EC" id="2.7.13.3" evidence="3"/>
<evidence type="ECO:0000256" key="3">
    <source>
        <dbReference type="ARBA" id="ARBA00012438"/>
    </source>
</evidence>
<accession>A0A533QF91</accession>
<evidence type="ECO:0000256" key="1">
    <source>
        <dbReference type="ARBA" id="ARBA00000085"/>
    </source>
</evidence>
<evidence type="ECO:0000256" key="5">
    <source>
        <dbReference type="ARBA" id="ARBA00022553"/>
    </source>
</evidence>
<dbReference type="SUPFAM" id="SSF103190">
    <property type="entry name" value="Sensory domain-like"/>
    <property type="match status" value="1"/>
</dbReference>